<protein>
    <submittedName>
        <fullName evidence="6">FAD-binding oxidoreductase</fullName>
    </submittedName>
</protein>
<dbReference type="Gene3D" id="3.30.465.10">
    <property type="match status" value="1"/>
</dbReference>
<dbReference type="Gene3D" id="1.10.45.10">
    <property type="entry name" value="Vanillyl-alcohol Oxidase, Chain A, domain 4"/>
    <property type="match status" value="1"/>
</dbReference>
<dbReference type="GO" id="GO:0071949">
    <property type="term" value="F:FAD binding"/>
    <property type="evidence" value="ECO:0007669"/>
    <property type="project" value="InterPro"/>
</dbReference>
<dbReference type="InterPro" id="IPR006094">
    <property type="entry name" value="Oxid_FAD_bind_N"/>
</dbReference>
<comment type="caution">
    <text evidence="6">The sequence shown here is derived from an EMBL/GenBank/DDBJ whole genome shotgun (WGS) entry which is preliminary data.</text>
</comment>
<organism evidence="6 7">
    <name type="scientific">Enteractinococcus helveticum</name>
    <dbReference type="NCBI Taxonomy" id="1837282"/>
    <lineage>
        <taxon>Bacteria</taxon>
        <taxon>Bacillati</taxon>
        <taxon>Actinomycetota</taxon>
        <taxon>Actinomycetes</taxon>
        <taxon>Micrococcales</taxon>
        <taxon>Micrococcaceae</taxon>
    </lineage>
</organism>
<dbReference type="GO" id="GO:1903457">
    <property type="term" value="P:lactate catabolic process"/>
    <property type="evidence" value="ECO:0007669"/>
    <property type="project" value="TreeGrafter"/>
</dbReference>
<accession>A0A921K8X8</accession>
<reference evidence="6" key="1">
    <citation type="journal article" date="2021" name="PeerJ">
        <title>Extensive microbial diversity within the chicken gut microbiome revealed by metagenomics and culture.</title>
        <authorList>
            <person name="Gilroy R."/>
            <person name="Ravi A."/>
            <person name="Getino M."/>
            <person name="Pursley I."/>
            <person name="Horton D.L."/>
            <person name="Alikhan N.F."/>
            <person name="Baker D."/>
            <person name="Gharbi K."/>
            <person name="Hall N."/>
            <person name="Watson M."/>
            <person name="Adriaenssens E.M."/>
            <person name="Foster-Nyarko E."/>
            <person name="Jarju S."/>
            <person name="Secka A."/>
            <person name="Antonio M."/>
            <person name="Oren A."/>
            <person name="Chaudhuri R.R."/>
            <person name="La Ragione R."/>
            <person name="Hildebrand F."/>
            <person name="Pallen M.J."/>
        </authorList>
    </citation>
    <scope>NUCLEOTIDE SEQUENCE</scope>
    <source>
        <strain evidence="6">ChiHjej13B12-14962</strain>
    </source>
</reference>
<dbReference type="RefSeq" id="WP_303908286.1">
    <property type="nucleotide sequence ID" value="NZ_DYXC01000148.1"/>
</dbReference>
<dbReference type="SUPFAM" id="SSF55103">
    <property type="entry name" value="FAD-linked oxidases, C-terminal domain"/>
    <property type="match status" value="1"/>
</dbReference>
<dbReference type="PANTHER" id="PTHR11748">
    <property type="entry name" value="D-LACTATE DEHYDROGENASE"/>
    <property type="match status" value="1"/>
</dbReference>
<dbReference type="InterPro" id="IPR016166">
    <property type="entry name" value="FAD-bd_PCMH"/>
</dbReference>
<dbReference type="PANTHER" id="PTHR11748:SF114">
    <property type="entry name" value="ARYL-ALCOHOL OXIDASE VANILLYL-ALCOHOL OXIDASE (AFU_ORTHOLOGUE AFUA_3G09500)-RELATED"/>
    <property type="match status" value="1"/>
</dbReference>
<dbReference type="Gene3D" id="3.40.462.10">
    <property type="entry name" value="FAD-linked oxidases, C-terminal domain"/>
    <property type="match status" value="1"/>
</dbReference>
<name>A0A921K8X8_9MICC</name>
<comment type="cofactor">
    <cofactor evidence="1">
        <name>FAD</name>
        <dbReference type="ChEBI" id="CHEBI:57692"/>
    </cofactor>
</comment>
<dbReference type="Pfam" id="PF02913">
    <property type="entry name" value="FAD-oxidase_C"/>
    <property type="match status" value="1"/>
</dbReference>
<keyword evidence="4" id="KW-0560">Oxidoreductase</keyword>
<proteinExistence type="predicted"/>
<dbReference type="InterPro" id="IPR016169">
    <property type="entry name" value="FAD-bd_PCMH_sub2"/>
</dbReference>
<keyword evidence="2" id="KW-0285">Flavoprotein</keyword>
<dbReference type="InterPro" id="IPR016164">
    <property type="entry name" value="FAD-linked_Oxase-like_C"/>
</dbReference>
<dbReference type="Gene3D" id="3.30.43.10">
    <property type="entry name" value="Uridine Diphospho-n-acetylenolpyruvylglucosamine Reductase, domain 2"/>
    <property type="match status" value="1"/>
</dbReference>
<dbReference type="EMBL" id="DYXC01000148">
    <property type="protein sequence ID" value="HJF15696.1"/>
    <property type="molecule type" value="Genomic_DNA"/>
</dbReference>
<dbReference type="InterPro" id="IPR016171">
    <property type="entry name" value="Vanillyl_alc_oxidase_C-sub2"/>
</dbReference>
<dbReference type="SUPFAM" id="SSF56176">
    <property type="entry name" value="FAD-binding/transporter-associated domain-like"/>
    <property type="match status" value="1"/>
</dbReference>
<evidence type="ECO:0000256" key="3">
    <source>
        <dbReference type="ARBA" id="ARBA00022827"/>
    </source>
</evidence>
<sequence>MTQNVENLTKAVPPGVTEEGLEKALEAFVAALGAEKVASDDETLKAYRDPYQISTWTTNLAAAVIKPTSTEEVQEIVRLANEHRIPLWPIGRGKNNGYGGPAPQVNGSIIVSFENMNRVLEINEELGYAMVEPGVSWIDLYEAIEAGGHDLAASIVDVGWGGVVSNTLDHGLTYMPYSIDQASHCGMEVVLPDGDLIRTGMGAMEGNKTWPLYKRGLGPTSTELFMQSNYGIVTKMGYWLTPKPEVYMPLWLRSWNDDDIGPIVDALRELMLDGTIDMRPQFSNTLIMASMMSSRKDWWDGDGPLPEHIIDKIAKELDLGRWMMRFALYGDEAVVDHRYAKLKKRFESISGVEVTGEKYEKSEWKNLQNPHEQIQIGIPNLDLYKMASWYGGEEGGHVDFSPVIPMTTTDTLTALSFMKEMVQEAGLDHMAGLLPINARSTTFINVLAFDTKDEDQTRRAYEVAKKMVAIAGKKGYGEYRAHLSFMDLAADQFGFNNHSQRRFNETIKDALDPNGILAPGKSGIWPARLRNGNNA</sequence>
<dbReference type="Proteomes" id="UP000703315">
    <property type="component" value="Unassembled WGS sequence"/>
</dbReference>
<dbReference type="InterPro" id="IPR036318">
    <property type="entry name" value="FAD-bd_PCMH-like_sf"/>
</dbReference>
<gene>
    <name evidence="6" type="ORF">K8V32_13035</name>
</gene>
<evidence type="ECO:0000313" key="7">
    <source>
        <dbReference type="Proteomes" id="UP000703315"/>
    </source>
</evidence>
<dbReference type="AlphaFoldDB" id="A0A921K8X8"/>
<reference evidence="6" key="2">
    <citation type="submission" date="2021-09" db="EMBL/GenBank/DDBJ databases">
        <authorList>
            <person name="Gilroy R."/>
        </authorList>
    </citation>
    <scope>NUCLEOTIDE SEQUENCE</scope>
    <source>
        <strain evidence="6">ChiHjej13B12-14962</strain>
    </source>
</reference>
<feature type="domain" description="FAD-binding PCMH-type" evidence="5">
    <location>
        <begin position="57"/>
        <end position="243"/>
    </location>
</feature>
<keyword evidence="3" id="KW-0274">FAD</keyword>
<dbReference type="Pfam" id="PF01565">
    <property type="entry name" value="FAD_binding_4"/>
    <property type="match status" value="1"/>
</dbReference>
<dbReference type="GO" id="GO:0004458">
    <property type="term" value="F:D-lactate dehydrogenase (cytochrome) activity"/>
    <property type="evidence" value="ECO:0007669"/>
    <property type="project" value="TreeGrafter"/>
</dbReference>
<dbReference type="InterPro" id="IPR016167">
    <property type="entry name" value="FAD-bd_PCMH_sub1"/>
</dbReference>
<evidence type="ECO:0000256" key="2">
    <source>
        <dbReference type="ARBA" id="ARBA00022630"/>
    </source>
</evidence>
<evidence type="ECO:0000256" key="4">
    <source>
        <dbReference type="ARBA" id="ARBA00023002"/>
    </source>
</evidence>
<dbReference type="GO" id="GO:0008720">
    <property type="term" value="F:D-lactate dehydrogenase (NAD+) activity"/>
    <property type="evidence" value="ECO:0007669"/>
    <property type="project" value="TreeGrafter"/>
</dbReference>
<dbReference type="PROSITE" id="PS51387">
    <property type="entry name" value="FAD_PCMH"/>
    <property type="match status" value="1"/>
</dbReference>
<evidence type="ECO:0000256" key="1">
    <source>
        <dbReference type="ARBA" id="ARBA00001974"/>
    </source>
</evidence>
<dbReference type="InterPro" id="IPR016170">
    <property type="entry name" value="Cytok_DH_C_sf"/>
</dbReference>
<dbReference type="InterPro" id="IPR004113">
    <property type="entry name" value="FAD-bd_oxidored_4_C"/>
</dbReference>
<evidence type="ECO:0000259" key="5">
    <source>
        <dbReference type="PROSITE" id="PS51387"/>
    </source>
</evidence>
<evidence type="ECO:0000313" key="6">
    <source>
        <dbReference type="EMBL" id="HJF15696.1"/>
    </source>
</evidence>